<accession>A0ABW1J7F6</accession>
<sequence>MATVAAAGALLVGLPAVGWAAGAEYRFDATRLGNQRLPADPDSDFAAPAVSNGLVTSDLDGTACDSTYGVQLVRDRDYLPDEVVHRYNGRACDGPATQTGVSWSRGRFHFDARVTARQESQFGQGFVRAHWLRPRTSPR</sequence>
<dbReference type="EMBL" id="JBHSQW010000044">
    <property type="protein sequence ID" value="MFC5996818.1"/>
    <property type="molecule type" value="Genomic_DNA"/>
</dbReference>
<keyword evidence="3" id="KW-1185">Reference proteome</keyword>
<name>A0ABW1J7F6_9PSEU</name>
<proteinExistence type="predicted"/>
<feature type="chain" id="PRO_5046950560" evidence="1">
    <location>
        <begin position="21"/>
        <end position="139"/>
    </location>
</feature>
<protein>
    <submittedName>
        <fullName evidence="2">Uncharacterized protein</fullName>
    </submittedName>
</protein>
<feature type="signal peptide" evidence="1">
    <location>
        <begin position="1"/>
        <end position="20"/>
    </location>
</feature>
<keyword evidence="1" id="KW-0732">Signal</keyword>
<comment type="caution">
    <text evidence="2">The sequence shown here is derived from an EMBL/GenBank/DDBJ whole genome shotgun (WGS) entry which is preliminary data.</text>
</comment>
<evidence type="ECO:0000256" key="1">
    <source>
        <dbReference type="SAM" id="SignalP"/>
    </source>
</evidence>
<evidence type="ECO:0000313" key="2">
    <source>
        <dbReference type="EMBL" id="MFC5996818.1"/>
    </source>
</evidence>
<dbReference type="Proteomes" id="UP001596302">
    <property type="component" value="Unassembled WGS sequence"/>
</dbReference>
<reference evidence="3" key="1">
    <citation type="journal article" date="2019" name="Int. J. Syst. Evol. Microbiol.">
        <title>The Global Catalogue of Microorganisms (GCM) 10K type strain sequencing project: providing services to taxonomists for standard genome sequencing and annotation.</title>
        <authorList>
            <consortium name="The Broad Institute Genomics Platform"/>
            <consortium name="The Broad Institute Genome Sequencing Center for Infectious Disease"/>
            <person name="Wu L."/>
            <person name="Ma J."/>
        </authorList>
    </citation>
    <scope>NUCLEOTIDE SEQUENCE [LARGE SCALE GENOMIC DNA]</scope>
    <source>
        <strain evidence="3">CCM 8391</strain>
    </source>
</reference>
<evidence type="ECO:0000313" key="3">
    <source>
        <dbReference type="Proteomes" id="UP001596302"/>
    </source>
</evidence>
<gene>
    <name evidence="2" type="ORF">ACFQE5_21655</name>
</gene>
<organism evidence="2 3">
    <name type="scientific">Pseudonocardia hispaniensis</name>
    <dbReference type="NCBI Taxonomy" id="904933"/>
    <lineage>
        <taxon>Bacteria</taxon>
        <taxon>Bacillati</taxon>
        <taxon>Actinomycetota</taxon>
        <taxon>Actinomycetes</taxon>
        <taxon>Pseudonocardiales</taxon>
        <taxon>Pseudonocardiaceae</taxon>
        <taxon>Pseudonocardia</taxon>
    </lineage>
</organism>